<gene>
    <name evidence="3" type="ORF">LPJ53_001916</name>
</gene>
<accession>A0A9W8CU12</accession>
<reference evidence="3" key="1">
    <citation type="submission" date="2022-07" db="EMBL/GenBank/DDBJ databases">
        <title>Phylogenomic reconstructions and comparative analyses of Kickxellomycotina fungi.</title>
        <authorList>
            <person name="Reynolds N.K."/>
            <person name="Stajich J.E."/>
            <person name="Barry K."/>
            <person name="Grigoriev I.V."/>
            <person name="Crous P."/>
            <person name="Smith M.E."/>
        </authorList>
    </citation>
    <scope>NUCLEOTIDE SEQUENCE</scope>
    <source>
        <strain evidence="3">NBRC 32514</strain>
    </source>
</reference>
<dbReference type="Proteomes" id="UP001149813">
    <property type="component" value="Unassembled WGS sequence"/>
</dbReference>
<feature type="signal peptide" evidence="2">
    <location>
        <begin position="1"/>
        <end position="19"/>
    </location>
</feature>
<evidence type="ECO:0000313" key="4">
    <source>
        <dbReference type="Proteomes" id="UP001149813"/>
    </source>
</evidence>
<sequence>MFNIYRLFIFIFAQQVALAMNVTCASFGSLQQVTYDNVQPQSQVHIIIGFADDTSKQVMDAYRDALTCRGATMNTPNYNTLTLVGYTSKDYALELRGSDSVVAVEYDSAVSMFESFSSGTTFGSLMTGTASDDESPMSDLDNSDDLEIAPGNAISDEFFDSSVEASESDTSHSSSGGICTSF</sequence>
<feature type="compositionally biased region" description="Acidic residues" evidence="1">
    <location>
        <begin position="131"/>
        <end position="147"/>
    </location>
</feature>
<dbReference type="EMBL" id="JANBOJ010000054">
    <property type="protein sequence ID" value="KAJ1723748.1"/>
    <property type="molecule type" value="Genomic_DNA"/>
</dbReference>
<evidence type="ECO:0000256" key="1">
    <source>
        <dbReference type="SAM" id="MobiDB-lite"/>
    </source>
</evidence>
<evidence type="ECO:0000256" key="2">
    <source>
        <dbReference type="SAM" id="SignalP"/>
    </source>
</evidence>
<feature type="chain" id="PRO_5040869730" evidence="2">
    <location>
        <begin position="20"/>
        <end position="182"/>
    </location>
</feature>
<organism evidence="3 4">
    <name type="scientific">Coemansia erecta</name>
    <dbReference type="NCBI Taxonomy" id="147472"/>
    <lineage>
        <taxon>Eukaryota</taxon>
        <taxon>Fungi</taxon>
        <taxon>Fungi incertae sedis</taxon>
        <taxon>Zoopagomycota</taxon>
        <taxon>Kickxellomycotina</taxon>
        <taxon>Kickxellomycetes</taxon>
        <taxon>Kickxellales</taxon>
        <taxon>Kickxellaceae</taxon>
        <taxon>Coemansia</taxon>
    </lineage>
</organism>
<protein>
    <submittedName>
        <fullName evidence="3">Uncharacterized protein</fullName>
    </submittedName>
</protein>
<name>A0A9W8CU12_9FUNG</name>
<keyword evidence="2" id="KW-0732">Signal</keyword>
<dbReference type="OrthoDB" id="5594469at2759"/>
<proteinExistence type="predicted"/>
<keyword evidence="4" id="KW-1185">Reference proteome</keyword>
<feature type="region of interest" description="Disordered" evidence="1">
    <location>
        <begin position="127"/>
        <end position="182"/>
    </location>
</feature>
<dbReference type="AlphaFoldDB" id="A0A9W8CU12"/>
<evidence type="ECO:0000313" key="3">
    <source>
        <dbReference type="EMBL" id="KAJ1723748.1"/>
    </source>
</evidence>
<comment type="caution">
    <text evidence="3">The sequence shown here is derived from an EMBL/GenBank/DDBJ whole genome shotgun (WGS) entry which is preliminary data.</text>
</comment>